<sequence length="704" mass="74431">MALGEVLQTHSVAPFHKSQEYQHHHLHHQHHDSREQQTEPKALEAFRQGLKGFQKSDRSPIEEAASVAAYLPPKSNMRSALPSRPMATTTKAVVDGNSSKTRIRSPPPEESGAHSNRSSVARSPNNGRRNSGSPADLSQPLSPTSVTAETASTHGTTTGSQADVDVQSDVGSSVVQGLSGQVCSNCGITRTPLWRRSPQGAIICNACGLYQKARNTARPSYLKRPPTTGPSAGGSGGSRGRKNADAVPISPQSVSQLQSATPGATYVAADQLSSGTCPGGGHCNGTGGAEGCSGCPAYNNRMSKIANITVVPVDGSKSVPPEHTGCGSGKTAATGDASDRAGSLDPAAPIDMTNLQSQVSTVIIACQNCSTTITPLWRRDENGRTICNACGLYYKLHGVHRPTFMKKSVIKRRKRVIPTAQDPHGEDYSSSGEQGATPPPGAPASLAARSDSQPGEDVDVERGTVNSDGSVNLGLRRRADHALSLVPEPVLRQNQQQQQQQQPSPRLGGANDLNQYHSSSSHQQHAHHFPNPAGQRIDMTGSLNDDNRLPPLTSLTSMGPIERQPSLSPASFISPSRKRSFSSSENDYGGPALPSSHNDNSLYGSSSNNSSNGSNGEASSKRMSSIKSILNAPAYDNDDNSLGSMAGPYPGIGGGMTSHPSSNSEPRRSDSQDARLEKRAALQREAERMRQLLADKERELAELD</sequence>
<dbReference type="GeneID" id="27663251"/>
<evidence type="ECO:0000256" key="1">
    <source>
        <dbReference type="ARBA" id="ARBA00004123"/>
    </source>
</evidence>
<evidence type="ECO:0000256" key="7">
    <source>
        <dbReference type="ARBA" id="ARBA00023163"/>
    </source>
</evidence>
<evidence type="ECO:0000259" key="11">
    <source>
        <dbReference type="PROSITE" id="PS50114"/>
    </source>
</evidence>
<dbReference type="GO" id="GO:0005634">
    <property type="term" value="C:nucleus"/>
    <property type="evidence" value="ECO:0007669"/>
    <property type="project" value="UniProtKB-SubCell"/>
</dbReference>
<evidence type="ECO:0000256" key="10">
    <source>
        <dbReference type="SAM" id="MobiDB-lite"/>
    </source>
</evidence>
<dbReference type="GO" id="GO:0000978">
    <property type="term" value="F:RNA polymerase II cis-regulatory region sequence-specific DNA binding"/>
    <property type="evidence" value="ECO:0007669"/>
    <property type="project" value="TreeGrafter"/>
</dbReference>
<feature type="domain" description="GATA-type" evidence="11">
    <location>
        <begin position="366"/>
        <end position="413"/>
    </location>
</feature>
<dbReference type="Pfam" id="PF00320">
    <property type="entry name" value="GATA"/>
    <property type="match status" value="2"/>
</dbReference>
<dbReference type="AlphaFoldDB" id="A0A0F2M006"/>
<feature type="region of interest" description="Disordered" evidence="10">
    <location>
        <begin position="492"/>
        <end position="683"/>
    </location>
</feature>
<evidence type="ECO:0000256" key="9">
    <source>
        <dbReference type="PROSITE-ProRule" id="PRU00094"/>
    </source>
</evidence>
<dbReference type="VEuPathDB" id="FungiDB:SPSK_01043"/>
<feature type="compositionally biased region" description="Polar residues" evidence="10">
    <location>
        <begin position="86"/>
        <end position="100"/>
    </location>
</feature>
<comment type="subcellular location">
    <subcellularLocation>
        <location evidence="1">Nucleus</location>
    </subcellularLocation>
</comment>
<comment type="caution">
    <text evidence="12">The sequence shown here is derived from an EMBL/GenBank/DDBJ whole genome shotgun (WGS) entry which is preliminary data.</text>
</comment>
<feature type="compositionally biased region" description="Low complexity" evidence="10">
    <location>
        <begin position="598"/>
        <end position="618"/>
    </location>
</feature>
<dbReference type="FunFam" id="3.30.50.10:FF:000007">
    <property type="entry name" value="Nitrogen regulatory AreA, N-terminal"/>
    <property type="match status" value="1"/>
</dbReference>
<dbReference type="InterPro" id="IPR000679">
    <property type="entry name" value="Znf_GATA"/>
</dbReference>
<keyword evidence="3" id="KW-0677">Repeat</keyword>
<feature type="compositionally biased region" description="Low complexity" evidence="10">
    <location>
        <begin position="147"/>
        <end position="164"/>
    </location>
</feature>
<dbReference type="RefSeq" id="XP_016584152.1">
    <property type="nucleotide sequence ID" value="XM_016727974.1"/>
</dbReference>
<feature type="compositionally biased region" description="Low complexity" evidence="10">
    <location>
        <begin position="493"/>
        <end position="502"/>
    </location>
</feature>
<dbReference type="GO" id="GO:0045944">
    <property type="term" value="P:positive regulation of transcription by RNA polymerase II"/>
    <property type="evidence" value="ECO:0007669"/>
    <property type="project" value="TreeGrafter"/>
</dbReference>
<organism evidence="12 13">
    <name type="scientific">Sporothrix schenckii 1099-18</name>
    <dbReference type="NCBI Taxonomy" id="1397361"/>
    <lineage>
        <taxon>Eukaryota</taxon>
        <taxon>Fungi</taxon>
        <taxon>Dikarya</taxon>
        <taxon>Ascomycota</taxon>
        <taxon>Pezizomycotina</taxon>
        <taxon>Sordariomycetes</taxon>
        <taxon>Sordariomycetidae</taxon>
        <taxon>Ophiostomatales</taxon>
        <taxon>Ophiostomataceae</taxon>
        <taxon>Sporothrix</taxon>
    </lineage>
</organism>
<feature type="region of interest" description="Disordered" evidence="10">
    <location>
        <begin position="316"/>
        <end position="340"/>
    </location>
</feature>
<evidence type="ECO:0000256" key="8">
    <source>
        <dbReference type="ARBA" id="ARBA00023242"/>
    </source>
</evidence>
<dbReference type="CDD" id="cd00202">
    <property type="entry name" value="ZnF_GATA"/>
    <property type="match status" value="2"/>
</dbReference>
<gene>
    <name evidence="12" type="ORF">SPSK_01043</name>
</gene>
<proteinExistence type="predicted"/>
<feature type="region of interest" description="Disordered" evidence="10">
    <location>
        <begin position="410"/>
        <end position="473"/>
    </location>
</feature>
<reference evidence="12 13" key="1">
    <citation type="journal article" date="2014" name="BMC Genomics">
        <title>Comparative genomics of the major fungal agents of human and animal Sporotrichosis: Sporothrix schenckii and Sporothrix brasiliensis.</title>
        <authorList>
            <person name="Teixeira M.M."/>
            <person name="de Almeida L.G."/>
            <person name="Kubitschek-Barreira P."/>
            <person name="Alves F.L."/>
            <person name="Kioshima E.S."/>
            <person name="Abadio A.K."/>
            <person name="Fernandes L."/>
            <person name="Derengowski L.S."/>
            <person name="Ferreira K.S."/>
            <person name="Souza R.C."/>
            <person name="Ruiz J.C."/>
            <person name="de Andrade N.C."/>
            <person name="Paes H.C."/>
            <person name="Nicola A.M."/>
            <person name="Albuquerque P."/>
            <person name="Gerber A.L."/>
            <person name="Martins V.P."/>
            <person name="Peconick L.D."/>
            <person name="Neto A.V."/>
            <person name="Chaucanez C.B."/>
            <person name="Silva P.A."/>
            <person name="Cunha O.L."/>
            <person name="de Oliveira F.F."/>
            <person name="dos Santos T.C."/>
            <person name="Barros A.L."/>
            <person name="Soares M.A."/>
            <person name="de Oliveira L.M."/>
            <person name="Marini M.M."/>
            <person name="Villalobos-Duno H."/>
            <person name="Cunha M.M."/>
            <person name="de Hoog S."/>
            <person name="da Silveira J.F."/>
            <person name="Henrissat B."/>
            <person name="Nino-Vega G.A."/>
            <person name="Cisalpino P.S."/>
            <person name="Mora-Montes H.M."/>
            <person name="Almeida S.R."/>
            <person name="Stajich J.E."/>
            <person name="Lopes-Bezerra L.M."/>
            <person name="Vasconcelos A.T."/>
            <person name="Felipe M.S."/>
        </authorList>
    </citation>
    <scope>NUCLEOTIDE SEQUENCE [LARGE SCALE GENOMIC DNA]</scope>
    <source>
        <strain evidence="12 13">1099-18</strain>
    </source>
</reference>
<dbReference type="PANTHER" id="PTHR10071:SF335">
    <property type="entry name" value="IRON-SENSING TRANSCRIPTIONAL REPRESSOR-RELATED"/>
    <property type="match status" value="1"/>
</dbReference>
<name>A0A0F2M006_SPOSC</name>
<keyword evidence="4 9" id="KW-0863">Zinc-finger</keyword>
<dbReference type="OrthoDB" id="515401at2759"/>
<dbReference type="EMBL" id="AXCR01000011">
    <property type="protein sequence ID" value="KJR81476.1"/>
    <property type="molecule type" value="Genomic_DNA"/>
</dbReference>
<dbReference type="Proteomes" id="UP000033710">
    <property type="component" value="Unassembled WGS sequence"/>
</dbReference>
<dbReference type="FunFam" id="3.30.50.10:FF:000039">
    <property type="entry name" value="Siderophore transcription factor SreA"/>
    <property type="match status" value="1"/>
</dbReference>
<evidence type="ECO:0000313" key="13">
    <source>
        <dbReference type="Proteomes" id="UP000033710"/>
    </source>
</evidence>
<feature type="domain" description="GATA-type" evidence="11">
    <location>
        <begin position="177"/>
        <end position="224"/>
    </location>
</feature>
<keyword evidence="5" id="KW-0862">Zinc</keyword>
<feature type="region of interest" description="Disordered" evidence="10">
    <location>
        <begin position="218"/>
        <end position="249"/>
    </location>
</feature>
<evidence type="ECO:0000256" key="6">
    <source>
        <dbReference type="ARBA" id="ARBA00023015"/>
    </source>
</evidence>
<dbReference type="GO" id="GO:0000122">
    <property type="term" value="P:negative regulation of transcription by RNA polymerase II"/>
    <property type="evidence" value="ECO:0007669"/>
    <property type="project" value="TreeGrafter"/>
</dbReference>
<dbReference type="GO" id="GO:0000981">
    <property type="term" value="F:DNA-binding transcription factor activity, RNA polymerase II-specific"/>
    <property type="evidence" value="ECO:0007669"/>
    <property type="project" value="TreeGrafter"/>
</dbReference>
<accession>A0A0F2M006</accession>
<dbReference type="SMART" id="SM00401">
    <property type="entry name" value="ZnF_GATA"/>
    <property type="match status" value="2"/>
</dbReference>
<dbReference type="PROSITE" id="PS50114">
    <property type="entry name" value="GATA_ZN_FINGER_2"/>
    <property type="match status" value="2"/>
</dbReference>
<feature type="compositionally biased region" description="Basic and acidic residues" evidence="10">
    <location>
        <begin position="665"/>
        <end position="683"/>
    </location>
</feature>
<keyword evidence="2" id="KW-0479">Metal-binding</keyword>
<dbReference type="InterPro" id="IPR039355">
    <property type="entry name" value="Transcription_factor_GATA"/>
</dbReference>
<keyword evidence="6" id="KW-0805">Transcription regulation</keyword>
<feature type="region of interest" description="Disordered" evidence="10">
    <location>
        <begin position="75"/>
        <end position="164"/>
    </location>
</feature>
<dbReference type="GO" id="GO:0006879">
    <property type="term" value="P:intracellular iron ion homeostasis"/>
    <property type="evidence" value="ECO:0007669"/>
    <property type="project" value="UniProtKB-ARBA"/>
</dbReference>
<evidence type="ECO:0000256" key="4">
    <source>
        <dbReference type="ARBA" id="ARBA00022771"/>
    </source>
</evidence>
<dbReference type="GO" id="GO:0034757">
    <property type="term" value="P:negative regulation of iron ion transport"/>
    <property type="evidence" value="ECO:0007669"/>
    <property type="project" value="UniProtKB-ARBA"/>
</dbReference>
<feature type="compositionally biased region" description="Polar residues" evidence="10">
    <location>
        <begin position="113"/>
        <end position="133"/>
    </location>
</feature>
<keyword evidence="8" id="KW-0539">Nucleus</keyword>
<dbReference type="GO" id="GO:0008270">
    <property type="term" value="F:zinc ion binding"/>
    <property type="evidence" value="ECO:0007669"/>
    <property type="project" value="UniProtKB-KW"/>
</dbReference>
<evidence type="ECO:0000313" key="12">
    <source>
        <dbReference type="EMBL" id="KJR81476.1"/>
    </source>
</evidence>
<evidence type="ECO:0000256" key="3">
    <source>
        <dbReference type="ARBA" id="ARBA00022737"/>
    </source>
</evidence>
<dbReference type="SUPFAM" id="SSF57716">
    <property type="entry name" value="Glucocorticoid receptor-like (DNA-binding domain)"/>
    <property type="match status" value="2"/>
</dbReference>
<dbReference type="Gene3D" id="3.30.50.10">
    <property type="entry name" value="Erythroid Transcription Factor GATA-1, subunit A"/>
    <property type="match status" value="2"/>
</dbReference>
<dbReference type="KEGG" id="ssck:SPSK_01043"/>
<dbReference type="PRINTS" id="PR00619">
    <property type="entry name" value="GATAZNFINGER"/>
</dbReference>
<reference evidence="12 13" key="2">
    <citation type="journal article" date="2015" name="Eukaryot. Cell">
        <title>Asexual propagation of a virulent clone complex in a human and feline outbreak of sporotrichosis.</title>
        <authorList>
            <person name="Teixeira Mde M."/>
            <person name="Rodrigues A.M."/>
            <person name="Tsui C.K."/>
            <person name="de Almeida L.G."/>
            <person name="Van Diepeningen A.D."/>
            <person name="van den Ende B.G."/>
            <person name="Fernandes G.F."/>
            <person name="Kano R."/>
            <person name="Hamelin R.C."/>
            <person name="Lopes-Bezerra L.M."/>
            <person name="Vasconcelos A.T."/>
            <person name="de Hoog S."/>
            <person name="de Camargo Z.P."/>
            <person name="Felipe M.S."/>
        </authorList>
    </citation>
    <scope>NUCLEOTIDE SEQUENCE [LARGE SCALE GENOMIC DNA]</scope>
    <source>
        <strain evidence="12 13">1099-18</strain>
    </source>
</reference>
<evidence type="ECO:0000256" key="5">
    <source>
        <dbReference type="ARBA" id="ARBA00022833"/>
    </source>
</evidence>
<dbReference type="InterPro" id="IPR013088">
    <property type="entry name" value="Znf_NHR/GATA"/>
</dbReference>
<dbReference type="PANTHER" id="PTHR10071">
    <property type="entry name" value="TRANSCRIPTION FACTOR GATA FAMILY MEMBER"/>
    <property type="match status" value="1"/>
</dbReference>
<keyword evidence="7" id="KW-0804">Transcription</keyword>
<protein>
    <recommendedName>
        <fullName evidence="11">GATA-type domain-containing protein</fullName>
    </recommendedName>
</protein>
<dbReference type="PROSITE" id="PS00344">
    <property type="entry name" value="GATA_ZN_FINGER_1"/>
    <property type="match status" value="2"/>
</dbReference>
<evidence type="ECO:0000256" key="2">
    <source>
        <dbReference type="ARBA" id="ARBA00022723"/>
    </source>
</evidence>